<evidence type="ECO:0000256" key="3">
    <source>
        <dbReference type="ARBA" id="ARBA00023136"/>
    </source>
</evidence>
<evidence type="ECO:0000256" key="4">
    <source>
        <dbReference type="SAM" id="Phobius"/>
    </source>
</evidence>
<accession>A0A382IG45</accession>
<dbReference type="GO" id="GO:0008233">
    <property type="term" value="F:peptidase activity"/>
    <property type="evidence" value="ECO:0007669"/>
    <property type="project" value="InterPro"/>
</dbReference>
<keyword evidence="3 4" id="KW-0472">Membrane</keyword>
<dbReference type="PROSITE" id="PS50929">
    <property type="entry name" value="ABC_TM1F"/>
    <property type="match status" value="1"/>
</dbReference>
<evidence type="ECO:0000259" key="5">
    <source>
        <dbReference type="PROSITE" id="PS50929"/>
    </source>
</evidence>
<dbReference type="GO" id="GO:0006508">
    <property type="term" value="P:proteolysis"/>
    <property type="evidence" value="ECO:0007669"/>
    <property type="project" value="InterPro"/>
</dbReference>
<feature type="transmembrane region" description="Helical" evidence="4">
    <location>
        <begin position="163"/>
        <end position="190"/>
    </location>
</feature>
<dbReference type="InterPro" id="IPR036640">
    <property type="entry name" value="ABC1_TM_sf"/>
</dbReference>
<organism evidence="7">
    <name type="scientific">marine metagenome</name>
    <dbReference type="NCBI Taxonomy" id="408172"/>
    <lineage>
        <taxon>unclassified sequences</taxon>
        <taxon>metagenomes</taxon>
        <taxon>ecological metagenomes</taxon>
    </lineage>
</organism>
<dbReference type="InterPro" id="IPR011527">
    <property type="entry name" value="ABC1_TM_dom"/>
</dbReference>
<dbReference type="SUPFAM" id="SSF90123">
    <property type="entry name" value="ABC transporter transmembrane region"/>
    <property type="match status" value="1"/>
</dbReference>
<dbReference type="AlphaFoldDB" id="A0A382IG45"/>
<dbReference type="Pfam" id="PF00664">
    <property type="entry name" value="ABC_membrane"/>
    <property type="match status" value="1"/>
</dbReference>
<gene>
    <name evidence="7" type="ORF">METZ01_LOCUS251133</name>
</gene>
<proteinExistence type="predicted"/>
<dbReference type="InterPro" id="IPR005074">
    <property type="entry name" value="Peptidase_C39"/>
</dbReference>
<dbReference type="GO" id="GO:0016020">
    <property type="term" value="C:membrane"/>
    <property type="evidence" value="ECO:0007669"/>
    <property type="project" value="InterPro"/>
</dbReference>
<name>A0A382IG45_9ZZZZ</name>
<reference evidence="7" key="1">
    <citation type="submission" date="2018-05" db="EMBL/GenBank/DDBJ databases">
        <authorList>
            <person name="Lanie J.A."/>
            <person name="Ng W.-L."/>
            <person name="Kazmierczak K.M."/>
            <person name="Andrzejewski T.M."/>
            <person name="Davidsen T.M."/>
            <person name="Wayne K.J."/>
            <person name="Tettelin H."/>
            <person name="Glass J.I."/>
            <person name="Rusch D."/>
            <person name="Podicherti R."/>
            <person name="Tsui H.-C.T."/>
            <person name="Winkler M.E."/>
        </authorList>
    </citation>
    <scope>NUCLEOTIDE SEQUENCE</scope>
</reference>
<dbReference type="GO" id="GO:0140359">
    <property type="term" value="F:ABC-type transporter activity"/>
    <property type="evidence" value="ECO:0007669"/>
    <property type="project" value="InterPro"/>
</dbReference>
<keyword evidence="1 4" id="KW-0812">Transmembrane</keyword>
<protein>
    <recommendedName>
        <fullName evidence="8">ABC transmembrane type-1 domain-containing protein</fullName>
    </recommendedName>
</protein>
<sequence length="340" mass="38694">MFGKKKNEILVDHKLAYCVSLTTRRHGVYINREEVEKKFPKDDPPKTTRELNAFLADKKLEASLINISIDDFKDKNFVFPCAVPLRNGESIIALSVLKKEDDYFIKFLDPSDPQARQQEVGILEFEKLWKNIVFSVNALRGAESKERPFDVKWFLPELWKCRYMLLCAFIISILLNILSFTPIIFIQIALDKVVGYKAVSTLYVLTAGVAIALIFNAIMGFIRDYIFNYIGDILESRIATDIFDKLLGLPLIQVQGENITKFGGSMQSITALRNTLVMRVFKVVFDLTAVLVFVPVMFAYNFLMGIIVLGFSLLMGFNKIIFNNIAGKSPEILNEVENSK</sequence>
<dbReference type="EMBL" id="UINC01067014">
    <property type="protein sequence ID" value="SVB98279.1"/>
    <property type="molecule type" value="Genomic_DNA"/>
</dbReference>
<feature type="transmembrane region" description="Helical" evidence="4">
    <location>
        <begin position="202"/>
        <end position="222"/>
    </location>
</feature>
<evidence type="ECO:0000256" key="2">
    <source>
        <dbReference type="ARBA" id="ARBA00022989"/>
    </source>
</evidence>
<dbReference type="GO" id="GO:0005524">
    <property type="term" value="F:ATP binding"/>
    <property type="evidence" value="ECO:0007669"/>
    <property type="project" value="InterPro"/>
</dbReference>
<keyword evidence="2 4" id="KW-1133">Transmembrane helix</keyword>
<dbReference type="Gene3D" id="1.20.1560.10">
    <property type="entry name" value="ABC transporter type 1, transmembrane domain"/>
    <property type="match status" value="1"/>
</dbReference>
<dbReference type="Gene3D" id="3.90.70.10">
    <property type="entry name" value="Cysteine proteinases"/>
    <property type="match status" value="1"/>
</dbReference>
<feature type="domain" description="ABC transmembrane type-1" evidence="5">
    <location>
        <begin position="168"/>
        <end position="317"/>
    </location>
</feature>
<evidence type="ECO:0008006" key="8">
    <source>
        <dbReference type="Google" id="ProtNLM"/>
    </source>
</evidence>
<evidence type="ECO:0000259" key="6">
    <source>
        <dbReference type="PROSITE" id="PS50990"/>
    </source>
</evidence>
<dbReference type="PROSITE" id="PS50990">
    <property type="entry name" value="PEPTIDASE_C39"/>
    <property type="match status" value="1"/>
</dbReference>
<feature type="non-terminal residue" evidence="7">
    <location>
        <position position="340"/>
    </location>
</feature>
<evidence type="ECO:0000256" key="1">
    <source>
        <dbReference type="ARBA" id="ARBA00022692"/>
    </source>
</evidence>
<evidence type="ECO:0000313" key="7">
    <source>
        <dbReference type="EMBL" id="SVB98279.1"/>
    </source>
</evidence>
<feature type="domain" description="Peptidase C39" evidence="6">
    <location>
        <begin position="5"/>
        <end position="136"/>
    </location>
</feature>